<accession>A0A7Z2YCI6</accession>
<organism evidence="1 2">
    <name type="scientific">Vibrio astriarenae</name>
    <dbReference type="NCBI Taxonomy" id="1481923"/>
    <lineage>
        <taxon>Bacteria</taxon>
        <taxon>Pseudomonadati</taxon>
        <taxon>Pseudomonadota</taxon>
        <taxon>Gammaproteobacteria</taxon>
        <taxon>Vibrionales</taxon>
        <taxon>Vibrionaceae</taxon>
        <taxon>Vibrio</taxon>
    </lineage>
</organism>
<dbReference type="EMBL" id="CP047475">
    <property type="protein sequence ID" value="QIA62090.1"/>
    <property type="molecule type" value="Genomic_DNA"/>
</dbReference>
<sequence length="108" mass="12487">MIRTSRATRYARQEKARVDKELLQEGEVVHNQTYTTGSYGNAVKTDWQAIETEIERSLQSEHRSLRDFAEWYFELIDSAEYERAEAVRSCWLAQYTEVNGGSTDASIS</sequence>
<proteinExistence type="predicted"/>
<dbReference type="Proteomes" id="UP000464262">
    <property type="component" value="Chromosome 1"/>
</dbReference>
<dbReference type="AlphaFoldDB" id="A0A7Z2YCI6"/>
<dbReference type="KEGG" id="vas:GT360_00305"/>
<keyword evidence="2" id="KW-1185">Reference proteome</keyword>
<protein>
    <submittedName>
        <fullName evidence="1">Uncharacterized protein</fullName>
    </submittedName>
</protein>
<evidence type="ECO:0000313" key="1">
    <source>
        <dbReference type="EMBL" id="QIA62090.1"/>
    </source>
</evidence>
<evidence type="ECO:0000313" key="2">
    <source>
        <dbReference type="Proteomes" id="UP000464262"/>
    </source>
</evidence>
<gene>
    <name evidence="1" type="ORF">GT360_00305</name>
</gene>
<dbReference type="RefSeq" id="WP_164646999.1">
    <property type="nucleotide sequence ID" value="NZ_CP047475.1"/>
</dbReference>
<reference evidence="1 2" key="1">
    <citation type="submission" date="2020-01" db="EMBL/GenBank/DDBJ databases">
        <title>Whole genome and functional gene identification of agarase of Vibrio HN897.</title>
        <authorList>
            <person name="Liu Y."/>
            <person name="Zhao Z."/>
        </authorList>
    </citation>
    <scope>NUCLEOTIDE SEQUENCE [LARGE SCALE GENOMIC DNA]</scope>
    <source>
        <strain evidence="1 2">HN897</strain>
    </source>
</reference>
<name>A0A7Z2YCI6_9VIBR</name>